<dbReference type="EMBL" id="JBHUDZ010000009">
    <property type="protein sequence ID" value="MFD1602893.1"/>
    <property type="molecule type" value="Genomic_DNA"/>
</dbReference>
<sequence length="249" mass="29083">MQKELENVHDIWNSKLFEEYKKCDKSTIVASFLASFSSNKRELRSGLPVFAIMQTIPNHKFVLRENQELKRESPCKVCSTAYGYPKTLDEKALEILYMCINEGGLLGHRLSNYYNYLYAFNNNEDVKNVKVNNDDIRIFSEILDIIVSTEEDDTLKRNTLKSIGKIKGLKTTSEQRQVLLETLGYCSILETDKYKGLLEEYTNLAVAPKKTHSSDWNYPVDFWLGKDGINKKAFKYWFGDYKELEKYWK</sequence>
<dbReference type="RefSeq" id="WP_379817726.1">
    <property type="nucleotide sequence ID" value="NZ_JBHUDZ010000009.1"/>
</dbReference>
<protein>
    <submittedName>
        <fullName evidence="1">Uncharacterized protein</fullName>
    </submittedName>
</protein>
<reference evidence="2" key="1">
    <citation type="journal article" date="2019" name="Int. J. Syst. Evol. Microbiol.">
        <title>The Global Catalogue of Microorganisms (GCM) 10K type strain sequencing project: providing services to taxonomists for standard genome sequencing and annotation.</title>
        <authorList>
            <consortium name="The Broad Institute Genomics Platform"/>
            <consortium name="The Broad Institute Genome Sequencing Center for Infectious Disease"/>
            <person name="Wu L."/>
            <person name="Ma J."/>
        </authorList>
    </citation>
    <scope>NUCLEOTIDE SEQUENCE [LARGE SCALE GENOMIC DNA]</scope>
    <source>
        <strain evidence="2">CCUG 70865</strain>
    </source>
</reference>
<evidence type="ECO:0000313" key="1">
    <source>
        <dbReference type="EMBL" id="MFD1602893.1"/>
    </source>
</evidence>
<gene>
    <name evidence="1" type="ORF">ACFSC2_09110</name>
</gene>
<evidence type="ECO:0000313" key="2">
    <source>
        <dbReference type="Proteomes" id="UP001597138"/>
    </source>
</evidence>
<keyword evidence="2" id="KW-1185">Reference proteome</keyword>
<name>A0ABW4HBM6_9FLAO</name>
<proteinExistence type="predicted"/>
<organism evidence="1 2">
    <name type="scientific">Flavobacterium artemisiae</name>
    <dbReference type="NCBI Taxonomy" id="2126556"/>
    <lineage>
        <taxon>Bacteria</taxon>
        <taxon>Pseudomonadati</taxon>
        <taxon>Bacteroidota</taxon>
        <taxon>Flavobacteriia</taxon>
        <taxon>Flavobacteriales</taxon>
        <taxon>Flavobacteriaceae</taxon>
        <taxon>Flavobacterium</taxon>
    </lineage>
</organism>
<comment type="caution">
    <text evidence="1">The sequence shown here is derived from an EMBL/GenBank/DDBJ whole genome shotgun (WGS) entry which is preliminary data.</text>
</comment>
<accession>A0ABW4HBM6</accession>
<dbReference type="Proteomes" id="UP001597138">
    <property type="component" value="Unassembled WGS sequence"/>
</dbReference>